<gene>
    <name evidence="1" type="ORF">CB3_014</name>
</gene>
<organism evidence="1 2">
    <name type="scientific">Pectobacterium phage vB_PatP_CB3</name>
    <dbReference type="NCBI Taxonomy" id="1958918"/>
    <lineage>
        <taxon>Viruses</taxon>
        <taxon>Duplodnaviria</taxon>
        <taxon>Heunggongvirae</taxon>
        <taxon>Uroviricota</taxon>
        <taxon>Caudoviricetes</taxon>
        <taxon>Schitoviridae</taxon>
        <taxon>Cbunavirus</taxon>
        <taxon>Cbunavirus CB4</taxon>
    </lineage>
</organism>
<evidence type="ECO:0000313" key="2">
    <source>
        <dbReference type="Proteomes" id="UP000241977"/>
    </source>
</evidence>
<proteinExistence type="predicted"/>
<dbReference type="EMBL" id="KY514265">
    <property type="protein sequence ID" value="ARB11838.1"/>
    <property type="molecule type" value="Genomic_DNA"/>
</dbReference>
<sequence>MRKFARATNVNDNGHRYFEVTDELVDNIRTQHLLGIEDCIVDAAILEKTQLPIPHMLVTASTSFLQLDSGPIKFLYFQKNGELIARFRR</sequence>
<name>A0A2P0PAX1_9CAUD</name>
<evidence type="ECO:0000313" key="1">
    <source>
        <dbReference type="EMBL" id="ARB11838.1"/>
    </source>
</evidence>
<dbReference type="Proteomes" id="UP000241977">
    <property type="component" value="Segment"/>
</dbReference>
<reference evidence="1 2" key="1">
    <citation type="submission" date="2017-01" db="EMBL/GenBank/DDBJ databases">
        <title>Isolation and Characterization of Pectobacterium phages.</title>
        <authorList>
            <person name="Buttimer C.T.H."/>
            <person name="Lucid A."/>
            <person name="Coffey A."/>
        </authorList>
    </citation>
    <scope>NUCLEOTIDE SEQUENCE [LARGE SCALE GENOMIC DNA]</scope>
</reference>
<accession>A0A2P0PAX1</accession>
<protein>
    <submittedName>
        <fullName evidence="1">Uncharacterized protein</fullName>
    </submittedName>
</protein>